<evidence type="ECO:0000256" key="8">
    <source>
        <dbReference type="ARBA" id="ARBA00023157"/>
    </source>
</evidence>
<feature type="disulfide bond" evidence="11">
    <location>
        <begin position="3124"/>
        <end position="3151"/>
    </location>
</feature>
<feature type="disulfide bond" evidence="11">
    <location>
        <begin position="3525"/>
        <end position="3552"/>
    </location>
</feature>
<feature type="disulfide bond" evidence="10">
    <location>
        <begin position="1287"/>
        <end position="1296"/>
    </location>
</feature>
<dbReference type="PROSITE" id="PS51828">
    <property type="entry name" value="PTX_2"/>
    <property type="match status" value="1"/>
</dbReference>
<dbReference type="InterPro" id="IPR013032">
    <property type="entry name" value="EGF-like_CS"/>
</dbReference>
<keyword evidence="5 11" id="KW-0768">Sushi</keyword>
<feature type="disulfide bond" evidence="11">
    <location>
        <begin position="2021"/>
        <end position="2048"/>
    </location>
</feature>
<evidence type="ECO:0000256" key="3">
    <source>
        <dbReference type="ARBA" id="ARBA00022525"/>
    </source>
</evidence>
<evidence type="ECO:0000313" key="20">
    <source>
        <dbReference type="EMBL" id="VDI40230.1"/>
    </source>
</evidence>
<dbReference type="GO" id="GO:0004930">
    <property type="term" value="F:G protein-coupled receptor activity"/>
    <property type="evidence" value="ECO:0007669"/>
    <property type="project" value="InterPro"/>
</dbReference>
<protein>
    <submittedName>
        <fullName evidence="20">CUB and sushi domain-containing protein</fullName>
    </submittedName>
</protein>
<feature type="domain" description="Sushi" evidence="18">
    <location>
        <begin position="2342"/>
        <end position="2399"/>
    </location>
</feature>
<feature type="disulfide bond" evidence="11">
    <location>
        <begin position="3637"/>
        <end position="3664"/>
    </location>
</feature>
<dbReference type="Gene3D" id="2.10.50.10">
    <property type="entry name" value="Tumor Necrosis Factor Receptor, subunit A, domain 2"/>
    <property type="match status" value="4"/>
</dbReference>
<dbReference type="PROSITE" id="PS01186">
    <property type="entry name" value="EGF_2"/>
    <property type="match status" value="6"/>
</dbReference>
<feature type="disulfide bond" evidence="11">
    <location>
        <begin position="4110"/>
        <end position="4137"/>
    </location>
</feature>
<feature type="domain" description="Sushi" evidence="18">
    <location>
        <begin position="1993"/>
        <end position="2050"/>
    </location>
</feature>
<feature type="domain" description="Sushi" evidence="18">
    <location>
        <begin position="3382"/>
        <end position="3438"/>
    </location>
</feature>
<evidence type="ECO:0000256" key="11">
    <source>
        <dbReference type="PROSITE-ProRule" id="PRU00302"/>
    </source>
</evidence>
<evidence type="ECO:0000256" key="10">
    <source>
        <dbReference type="PROSITE-ProRule" id="PRU00076"/>
    </source>
</evidence>
<feature type="domain" description="Sushi" evidence="18">
    <location>
        <begin position="3667"/>
        <end position="3723"/>
    </location>
</feature>
<dbReference type="PROSITE" id="PS50026">
    <property type="entry name" value="EGF_3"/>
    <property type="match status" value="8"/>
</dbReference>
<dbReference type="FunFam" id="2.10.25.10:FF:000045">
    <property type="entry name" value="Slit guidance ligand 2"/>
    <property type="match status" value="1"/>
</dbReference>
<dbReference type="PROSITE" id="PS01187">
    <property type="entry name" value="EGF_CA"/>
    <property type="match status" value="3"/>
</dbReference>
<dbReference type="FunFam" id="2.10.50.10:FF:000018">
    <property type="entry name" value="Sushi, von Willebrand factor type A, EGF and pentraxin domain-containing 1"/>
    <property type="match status" value="1"/>
</dbReference>
<dbReference type="PROSITE" id="PS50227">
    <property type="entry name" value="G_PROTEIN_RECEP_F2_3"/>
    <property type="match status" value="2"/>
</dbReference>
<feature type="domain" description="Sushi" evidence="18">
    <location>
        <begin position="2689"/>
        <end position="2746"/>
    </location>
</feature>
<evidence type="ECO:0000256" key="12">
    <source>
        <dbReference type="SAM" id="MobiDB-lite"/>
    </source>
</evidence>
<feature type="disulfide bond" evidence="11">
    <location>
        <begin position="459"/>
        <end position="486"/>
    </location>
</feature>
<feature type="disulfide bond" evidence="11">
    <location>
        <begin position="3352"/>
        <end position="3379"/>
    </location>
</feature>
<feature type="domain" description="EGF-like" evidence="14">
    <location>
        <begin position="1261"/>
        <end position="1297"/>
    </location>
</feature>
<dbReference type="Proteomes" id="UP000596742">
    <property type="component" value="Unassembled WGS sequence"/>
</dbReference>
<feature type="domain" description="Sushi" evidence="18">
    <location>
        <begin position="2284"/>
        <end position="2341"/>
    </location>
</feature>
<feature type="disulfide bond" evidence="10">
    <location>
        <begin position="1249"/>
        <end position="1258"/>
    </location>
</feature>
<feature type="domain" description="VWFA" evidence="16">
    <location>
        <begin position="75"/>
        <end position="256"/>
    </location>
</feature>
<dbReference type="InterPro" id="IPR001759">
    <property type="entry name" value="PTX_dom"/>
</dbReference>
<dbReference type="PROSITE" id="PS00022">
    <property type="entry name" value="EGF_1"/>
    <property type="match status" value="7"/>
</dbReference>
<feature type="disulfide bond" evidence="11">
    <location>
        <begin position="1905"/>
        <end position="1932"/>
    </location>
</feature>
<feature type="domain" description="Sushi" evidence="18">
    <location>
        <begin position="3439"/>
        <end position="3497"/>
    </location>
</feature>
<dbReference type="Pfam" id="PF12661">
    <property type="entry name" value="hEGF"/>
    <property type="match status" value="3"/>
</dbReference>
<feature type="compositionally biased region" description="Basic and acidic residues" evidence="12">
    <location>
        <begin position="4853"/>
        <end position="4868"/>
    </location>
</feature>
<dbReference type="CDD" id="cd01450">
    <property type="entry name" value="vWFA_subfamily_ECM"/>
    <property type="match status" value="1"/>
</dbReference>
<dbReference type="SUPFAM" id="SSF57184">
    <property type="entry name" value="Growth factor receptor domain"/>
    <property type="match status" value="2"/>
</dbReference>
<feature type="domain" description="HYR" evidence="17">
    <location>
        <begin position="554"/>
        <end position="638"/>
    </location>
</feature>
<dbReference type="SUPFAM" id="SSF53300">
    <property type="entry name" value="vWA-like"/>
    <property type="match status" value="1"/>
</dbReference>
<feature type="domain" description="Sushi" evidence="18">
    <location>
        <begin position="2747"/>
        <end position="2804"/>
    </location>
</feature>
<feature type="domain" description="EGF-like" evidence="14">
    <location>
        <begin position="1146"/>
        <end position="1183"/>
    </location>
</feature>
<dbReference type="SUPFAM" id="SSF49899">
    <property type="entry name" value="Concanavalin A-like lectins/glucanases"/>
    <property type="match status" value="1"/>
</dbReference>
<keyword evidence="8 10" id="KW-1015">Disulfide bond</keyword>
<feature type="disulfide bond" evidence="11">
    <location>
        <begin position="2717"/>
        <end position="2744"/>
    </location>
</feature>
<dbReference type="SMART" id="SM01411">
    <property type="entry name" value="Ephrin_rec_like"/>
    <property type="match status" value="5"/>
</dbReference>
<feature type="domain" description="Sushi" evidence="18">
    <location>
        <begin position="4140"/>
        <end position="4197"/>
    </location>
</feature>
<feature type="domain" description="Sushi" evidence="18">
    <location>
        <begin position="2458"/>
        <end position="2515"/>
    </location>
</feature>
<evidence type="ECO:0000259" key="18">
    <source>
        <dbReference type="PROSITE" id="PS50923"/>
    </source>
</evidence>
<feature type="domain" description="Sushi" evidence="18">
    <location>
        <begin position="3963"/>
        <end position="4021"/>
    </location>
</feature>
<feature type="domain" description="Sushi" evidence="18">
    <location>
        <begin position="3498"/>
        <end position="3554"/>
    </location>
</feature>
<evidence type="ECO:0000256" key="6">
    <source>
        <dbReference type="ARBA" id="ARBA00022729"/>
    </source>
</evidence>
<feature type="domain" description="Sushi" evidence="18">
    <location>
        <begin position="4567"/>
        <end position="4624"/>
    </location>
</feature>
<feature type="disulfide bond" evidence="10">
    <location>
        <begin position="1211"/>
        <end position="1220"/>
    </location>
</feature>
<feature type="domain" description="Sushi" evidence="18">
    <location>
        <begin position="4022"/>
        <end position="4079"/>
    </location>
</feature>
<keyword evidence="2" id="KW-0217">Developmental protein</keyword>
<dbReference type="CDD" id="cd00033">
    <property type="entry name" value="CCP"/>
    <property type="match status" value="55"/>
</dbReference>
<feature type="domain" description="Sushi" evidence="18">
    <location>
        <begin position="2109"/>
        <end position="2166"/>
    </location>
</feature>
<feature type="domain" description="Sushi" evidence="18">
    <location>
        <begin position="3037"/>
        <end position="3095"/>
    </location>
</feature>
<proteinExistence type="predicted"/>
<reference evidence="20" key="1">
    <citation type="submission" date="2018-11" db="EMBL/GenBank/DDBJ databases">
        <authorList>
            <person name="Alioto T."/>
            <person name="Alioto T."/>
        </authorList>
    </citation>
    <scope>NUCLEOTIDE SEQUENCE</scope>
</reference>
<dbReference type="PANTHER" id="PTHR46393:SF7">
    <property type="entry name" value="COMPLEMENT C2"/>
    <property type="match status" value="1"/>
</dbReference>
<feature type="domain" description="EGF-like" evidence="14">
    <location>
        <begin position="1299"/>
        <end position="1335"/>
    </location>
</feature>
<feature type="disulfide bond" evidence="11">
    <location>
        <begin position="3007"/>
        <end position="3034"/>
    </location>
</feature>
<feature type="disulfide bond" evidence="10">
    <location>
        <begin position="1173"/>
        <end position="1182"/>
    </location>
</feature>
<dbReference type="InterPro" id="IPR000436">
    <property type="entry name" value="Sushi_SCR_CCP_dom"/>
</dbReference>
<dbReference type="Pfam" id="PF00084">
    <property type="entry name" value="Sushi"/>
    <property type="match status" value="56"/>
</dbReference>
<feature type="disulfide bond" evidence="10">
    <location>
        <begin position="4737"/>
        <end position="4746"/>
    </location>
</feature>
<evidence type="ECO:0000259" key="15">
    <source>
        <dbReference type="PROSITE" id="PS50227"/>
    </source>
</evidence>
<feature type="domain" description="Sushi" evidence="18">
    <location>
        <begin position="4625"/>
        <end position="4685"/>
    </location>
</feature>
<feature type="disulfide bond" evidence="11">
    <location>
        <begin position="2891"/>
        <end position="2918"/>
    </location>
</feature>
<evidence type="ECO:0000256" key="7">
    <source>
        <dbReference type="ARBA" id="ARBA00022737"/>
    </source>
</evidence>
<feature type="domain" description="Sushi" evidence="18">
    <location>
        <begin position="1935"/>
        <end position="1992"/>
    </location>
</feature>
<feature type="domain" description="Sushi" evidence="18">
    <location>
        <begin position="4314"/>
        <end position="4372"/>
    </location>
</feature>
<feature type="domain" description="Sushi" evidence="18">
    <location>
        <begin position="3213"/>
        <end position="3267"/>
    </location>
</feature>
<feature type="disulfide bond" evidence="11">
    <location>
        <begin position="4168"/>
        <end position="4195"/>
    </location>
</feature>
<feature type="domain" description="Sushi" evidence="18">
    <location>
        <begin position="2631"/>
        <end position="2688"/>
    </location>
</feature>
<feature type="domain" description="Sushi" evidence="18">
    <location>
        <begin position="369"/>
        <end position="428"/>
    </location>
</feature>
<feature type="disulfide bond" evidence="11">
    <location>
        <begin position="4522"/>
        <end position="4549"/>
    </location>
</feature>
<evidence type="ECO:0000313" key="21">
    <source>
        <dbReference type="Proteomes" id="UP000596742"/>
    </source>
</evidence>
<feature type="domain" description="Sushi" evidence="18">
    <location>
        <begin position="2051"/>
        <end position="2108"/>
    </location>
</feature>
<gene>
    <name evidence="20" type="ORF">MGAL_10B040707</name>
</gene>
<feature type="domain" description="Sushi" evidence="18">
    <location>
        <begin position="2979"/>
        <end position="3036"/>
    </location>
</feature>
<feature type="disulfide bond" evidence="11">
    <location>
        <begin position="3810"/>
        <end position="3837"/>
    </location>
</feature>
<dbReference type="InterPro" id="IPR036465">
    <property type="entry name" value="vWFA_dom_sf"/>
</dbReference>
<dbReference type="SUPFAM" id="SSF57535">
    <property type="entry name" value="Complement control module/SCR domain"/>
    <property type="match status" value="57"/>
</dbReference>
<feature type="disulfide bond" evidence="11">
    <location>
        <begin position="4595"/>
        <end position="4622"/>
    </location>
</feature>
<dbReference type="PROSITE" id="PS00010">
    <property type="entry name" value="ASX_HYDROXYL"/>
    <property type="match status" value="5"/>
</dbReference>
<dbReference type="GO" id="GO:0007399">
    <property type="term" value="P:nervous system development"/>
    <property type="evidence" value="ECO:0007669"/>
    <property type="project" value="UniProtKB-ARBA"/>
</dbReference>
<evidence type="ECO:0000256" key="9">
    <source>
        <dbReference type="ARBA" id="ARBA00023180"/>
    </source>
</evidence>
<feature type="domain" description="Sushi" evidence="18">
    <location>
        <begin position="489"/>
        <end position="555"/>
    </location>
</feature>
<dbReference type="Gene3D" id="3.40.50.410">
    <property type="entry name" value="von Willebrand factor, type A domain"/>
    <property type="match status" value="1"/>
</dbReference>
<keyword evidence="7" id="KW-0677">Repeat</keyword>
<dbReference type="PANTHER" id="PTHR46393">
    <property type="entry name" value="SUSHI DOMAIN-CONTAINING PROTEIN"/>
    <property type="match status" value="1"/>
</dbReference>
<feature type="domain" description="Sushi" evidence="18">
    <location>
        <begin position="1576"/>
        <end position="1633"/>
    </location>
</feature>
<dbReference type="Gene3D" id="2.10.25.10">
    <property type="entry name" value="Laminin"/>
    <property type="match status" value="7"/>
</dbReference>
<feature type="disulfide bond" evidence="11">
    <location>
        <begin position="399"/>
        <end position="426"/>
    </location>
</feature>
<feature type="domain" description="Sushi" evidence="18">
    <location>
        <begin position="4080"/>
        <end position="4139"/>
    </location>
</feature>
<feature type="domain" description="Sushi" evidence="18">
    <location>
        <begin position="2921"/>
        <end position="2978"/>
    </location>
</feature>
<feature type="domain" description="Sushi" evidence="18">
    <location>
        <begin position="2167"/>
        <end position="2225"/>
    </location>
</feature>
<feature type="compositionally biased region" description="Low complexity" evidence="12">
    <location>
        <begin position="4869"/>
        <end position="4881"/>
    </location>
</feature>
<dbReference type="FunFam" id="2.10.70.10:FF:000014">
    <property type="entry name" value="Membrane cofactor protein"/>
    <property type="match status" value="1"/>
</dbReference>
<feature type="chain" id="PRO_5033014993" evidence="13">
    <location>
        <begin position="28"/>
        <end position="4907"/>
    </location>
</feature>
<feature type="disulfide bond" evidence="11">
    <location>
        <begin position="2312"/>
        <end position="2339"/>
    </location>
</feature>
<feature type="disulfide bond" evidence="11">
    <location>
        <begin position="4284"/>
        <end position="4311"/>
    </location>
</feature>
<comment type="subcellular location">
    <subcellularLocation>
        <location evidence="1">Secreted</location>
    </subcellularLocation>
</comment>
<evidence type="ECO:0000256" key="13">
    <source>
        <dbReference type="SAM" id="SignalP"/>
    </source>
</evidence>
<feature type="disulfide bond" evidence="10">
    <location>
        <begin position="1363"/>
        <end position="1372"/>
    </location>
</feature>
<dbReference type="OrthoDB" id="6515930at2759"/>
<feature type="domain" description="Sushi" evidence="18">
    <location>
        <begin position="1877"/>
        <end position="1934"/>
    </location>
</feature>
<feature type="disulfide bond" evidence="11">
    <location>
        <begin position="3870"/>
        <end position="3897"/>
    </location>
</feature>
<feature type="disulfide bond" evidence="11">
    <location>
        <begin position="3577"/>
        <end position="3604"/>
    </location>
</feature>
<feature type="domain" description="Sushi" evidence="18">
    <location>
        <begin position="1819"/>
        <end position="1876"/>
    </location>
</feature>
<feature type="domain" description="Sushi" evidence="18">
    <location>
        <begin position="1754"/>
        <end position="1818"/>
    </location>
</feature>
<feature type="disulfide bond" evidence="11">
    <location>
        <begin position="1847"/>
        <end position="1874"/>
    </location>
</feature>
<feature type="domain" description="Sushi" evidence="18">
    <location>
        <begin position="2400"/>
        <end position="2457"/>
    </location>
</feature>
<feature type="domain" description="Sushi" evidence="18">
    <location>
        <begin position="4256"/>
        <end position="4313"/>
    </location>
</feature>
<keyword evidence="21" id="KW-1185">Reference proteome</keyword>
<dbReference type="SMART" id="SM00159">
    <property type="entry name" value="PTX"/>
    <property type="match status" value="1"/>
</dbReference>
<feature type="disulfide bond" evidence="11">
    <location>
        <begin position="2486"/>
        <end position="2513"/>
    </location>
</feature>
<dbReference type="CDD" id="cd00054">
    <property type="entry name" value="EGF_CA"/>
    <property type="match status" value="6"/>
</dbReference>
<feature type="domain" description="Sushi" evidence="18">
    <location>
        <begin position="3556"/>
        <end position="3606"/>
    </location>
</feature>
<dbReference type="PROSITE" id="PS50923">
    <property type="entry name" value="SUSHI"/>
    <property type="match status" value="56"/>
</dbReference>
<feature type="domain" description="Sushi" evidence="18">
    <location>
        <begin position="3154"/>
        <end position="3212"/>
    </location>
</feature>
<dbReference type="InterPro" id="IPR000152">
    <property type="entry name" value="EGF-type_Asp/Asn_hydroxyl_site"/>
</dbReference>
<feature type="domain" description="Sushi" evidence="18">
    <location>
        <begin position="3607"/>
        <end position="3666"/>
    </location>
</feature>
<evidence type="ECO:0000259" key="16">
    <source>
        <dbReference type="PROSITE" id="PS50234"/>
    </source>
</evidence>
<feature type="domain" description="Sushi" evidence="18">
    <location>
        <begin position="3840"/>
        <end position="3899"/>
    </location>
</feature>
<feature type="disulfide bond" evidence="11">
    <location>
        <begin position="3694"/>
        <end position="3721"/>
    </location>
</feature>
<dbReference type="GO" id="GO:0016020">
    <property type="term" value="C:membrane"/>
    <property type="evidence" value="ECO:0007669"/>
    <property type="project" value="InterPro"/>
</dbReference>
<dbReference type="SUPFAM" id="SSF57196">
    <property type="entry name" value="EGF/Laminin"/>
    <property type="match status" value="2"/>
</dbReference>
<dbReference type="SMART" id="SM00179">
    <property type="entry name" value="EGF_CA"/>
    <property type="match status" value="7"/>
</dbReference>
<feature type="disulfide bond" evidence="11">
    <location>
        <begin position="4460"/>
        <end position="4487"/>
    </location>
</feature>
<feature type="domain" description="EGF-like" evidence="14">
    <location>
        <begin position="1337"/>
        <end position="1373"/>
    </location>
</feature>
<feature type="domain" description="Sushi" evidence="18">
    <location>
        <begin position="3096"/>
        <end position="3153"/>
    </location>
</feature>
<feature type="disulfide bond" evidence="11">
    <location>
        <begin position="3752"/>
        <end position="3779"/>
    </location>
</feature>
<feature type="compositionally biased region" description="Low complexity" evidence="12">
    <location>
        <begin position="4800"/>
        <end position="4851"/>
    </location>
</feature>
<dbReference type="GO" id="GO:0005509">
    <property type="term" value="F:calcium ion binding"/>
    <property type="evidence" value="ECO:0007669"/>
    <property type="project" value="InterPro"/>
</dbReference>
<feature type="disulfide bond" evidence="11">
    <location>
        <begin position="1662"/>
        <end position="1689"/>
    </location>
</feature>
<feature type="domain" description="Sushi" evidence="18">
    <location>
        <begin position="3782"/>
        <end position="3839"/>
    </location>
</feature>
<dbReference type="InterPro" id="IPR011641">
    <property type="entry name" value="Tyr-kin_ephrin_A/B_rcpt-like"/>
</dbReference>
<feature type="domain" description="Sushi" evidence="18">
    <location>
        <begin position="4490"/>
        <end position="4551"/>
    </location>
</feature>
<dbReference type="FunFam" id="2.10.25.10:FF:000006">
    <property type="entry name" value="Versican core protein-like isoform 1"/>
    <property type="match status" value="1"/>
</dbReference>
<dbReference type="InterPro" id="IPR013320">
    <property type="entry name" value="ConA-like_dom_sf"/>
</dbReference>
<feature type="disulfide bond" evidence="11">
    <location>
        <begin position="3240"/>
        <end position="3267"/>
    </location>
</feature>
<feature type="disulfide bond" evidence="11">
    <location>
        <begin position="4401"/>
        <end position="4428"/>
    </location>
</feature>
<feature type="domain" description="Sushi" evidence="18">
    <location>
        <begin position="1634"/>
        <end position="1691"/>
    </location>
</feature>
<sequence length="4907" mass="535932">MNWEFINQCRFLLFILLFHRTVSYGHSEGHETRLLEFRTSHKVVDQTSKDKVEVLGSALKKHIHLLRKTSETKVDLIFLVDSSASVGKSNFGNELKFVRKLLADFVVDNNHTKIAVITFSSRRFVLRQIDYITQQPQEKHKCTLIDDDLPNIRYKGGGTYTLGAFREAKEVLKSARPDASKAIFLITDGFSNGGDPRPDARKIRESGVKIFTVGIANGNRDELWDMSSEPKNETSFILDSFEEFESLARRALHEDLGRGDFIVQPEDKCSGLCFKGFDCCDKKATCKCGTYTGTYECICGSGYYGTGLRESCKPCPPGTYKARPSPGDVSTCTRCPDENHTTFKGAVNYSQCACKKGFRDFNNTGCVAMRCPALSAPRNGYFVNDKCDNVFNAACGIRCKPGYYLKGSSLRICQEGGSWSGRQTECIMKTCPALPRPKNGNMICDKDGFSFSTVCRFTCDTGYKLVGSRKRECLAIAAWTGINTRCREITCRPLPFIKDGKVYPSACTKENVQFGTTCQITCYHGYSVVGPHIKQCTPDGMWVPSSHGEMTHCEDTSPPIMKCPPDVEIDADPDDISAEVVWQPPVALDNSGIRPIVIVVPAIEPPKRFPIGFTKVKYIAEDLSGNKIKCKFTVHVKDVTPPMADRCVSPFPYITSEQYANVTWDEPEFSDNSGTVTRVERNIAPGLFPQGETEVIYTAFDKNGNNNTCVIKVNVLPHPCQYPPVPVNGERECFDTDEGVHCSVNCLEGYAFAIQPADGYFCAYDQKWRPEDKLPIPDCSVQTSSNSVAQPASVTYIGSIPCGKEILVNEMESIFQQKVKEQIDAICDENVVCEVENIQTSCEEEDEDFNKIKLVFNHRNRRNVNEFTRLKRATNPQKKRKKKSYSITFTFTVKGKMKKPNKDKSPTKKLDKLESSMEQVVDTVQIEAQQGTWDLKMKNAKMQFSNISYDSEQHKLECEEGSILINTSCIRCPGGTFFNVLRQKCESCLRGSYQPEEGQYSCHLCPNLTSTHRSNSRSKDDCKAQCLPGTFSKDGIDQCTTCPKGSYQNLYGQTTCNNCPRSTTTLRRGTRRLSMCRAECSSGYASKTGLEPCLPCPKGTYQFDVGKTFCLDCPGEGNTLDIASTDVSECQGSYTDYQSDIPVEVDFDECFAKPCKNGATCRSQGGFGIRCICAPGYTGAYCEKELDECESDPCFNGGSCVDLKVDYSCKCVAGFTGKKCEVNIDECLGQPCVNNGTCVDGVNNYNCSCLPEYEGPRCERLKDDCKNAQCQHEGICVNTLQGYTCQCANGYSGVNCEINNDDCSSGPCQNDGTCVDEVAGFSCVCMPGYTGKQCLNEIDECASLPCFQGATCVDRINSFECICPQTFSGRLCETELDSKYLLDFPSSGTINYSTFKMGREMSAFSIGFWIRTSDEINQGTPFSYSVGAFDNALTITNYDGFVIYVNNKKINTDVKVNDGTWHHVLVTWSTEKGAWKIYKNAFLWDEGYNLAAGETIKGGGKVMIGQEQDKGGTLSPTESFVGLLTNLNVWSKELTQSEIETMIVTCDKNLGDIIAWPDVQSGLHGDLQPNPSGFCQDCPIPSKPLYSTVKYAGTKNNDTVSYTCPRGYDLDGPSSRRCLVTSQWEQVEPVCLRVDCGFPGVIRNGYLKGSTYSFDNRVRYECKSGYRLFGNTTRYCTEIGEWEGSAPTCEEIRCVLPILSENTRVVSTDKQSYQQGDVVSFTCTTGYRLFTDHDSVTCQEDGTWDKNMPTCDTQTCKSPPLVVDSWINEDRDSYSVGFEVTYTCHYGYKLSTETLNQKGKLHCLPSGEWEKNLPRCTIITCQRPPTVPNALRTYESLNYLSIAEYVCESGYIINGRNVLECIESGFWDPAPPDCDPVECGPTDSPPNAIANAATTTYGSIVNYQCEPGFNLNGGRTRECLANGTWSGTPPRCFPVSCGQPDRIEHGNVVSTRFTFKNTATYTCDTGYNLIGDPERICMATGLWSSALPTCSKLECGIPPNIDHGDYTESSFYYEDVVTYKCEHGYNIDGKSTIQCQGDGKWSSLEISCQIVHCPNLTAQTGGQISTTGQTFRSVATYSCNDGYTMDGENIRVCQPEGFWSGKVPTCDPVLCPNLSSPEDGRVSITSQTYPSIAKYECDVGYIMEGESDRVCQPDGSWSSKAPSCVPVSCPTLTDPENGRIINTGNIFGSNATYLCNDGYTIKGKSMIRMCQSDGIWSGSSQTCRLVNCPNLVEPDGGSISITSLMVKGVATYACNNGYLIKGETLSVCQQNGVWSNKAPTCDPVSCPVLNAPDNGNVNTFGQTFRNIATYSCSDGYSMVGGSIRVCQSDGTWSGTSPNCRLVTCPSLTTIEGGSISITSLTVNGVATYLCEEGYLIDGNNIRVCQQNGIWSSSASTCVPISCPILTAPTNGQLSTTGQTYRNNATYSCNDGYTIEGDRLRFCQSNGTWSGSSPICSLATCPPLESPEGGSVSSTNLTIGNIATYSCLEGYLIEGENIRVCQPEGFWSSKAPSCVSVSCPVLESPDNGSVNTLGLTFRNIATYSCRAGYSLVGGSIRVCQSDGTWSGTSPNCRLVTCPFLTIEGGSISITRSTVNGAATYVCDEGYFIEGDNIRLCQPDGAWSGSEPTCALISCPILTAPNNGQISTTGQTYRNNATYSCGHEYTIEGESLRICQSNGTWSGFSPNCSLTTCPSLKIPAGGNVTTTNLTVSGIATYSCNEGYLMEGENMRVCQPQGFWSSKAPTCVSVSCPVLEAPDNGIISTTGQSFLRTATYSCNAGYKIDGNSERECQSDGTWSGTSPTCSLITCLNLTSLDNGNVYTNNMTVNGITQYSCNEGYFMEGENTRLCQTNGSWTGTAPECSPVTCSPLSQPNGGNIETNNLTFRGVATYSCKIGFIMKGENVRICQSNGVWSGLAPNCTPIKCPIPTSPNQGSFNTTGLTVGSVVTFFCNYGFQIEGETKGVCQPDGAWSVKPPTCNSIVCAVLYDPENGKVETTGQTFGSIATYSCYPGYAFEGNNTRICQSDGLWSGKTSECVAKTCAPPPPLDKGEVSYKDLDIQSVALYLCNDGYRLVGDDDVRRCMNNLTWSGLQPSCEEIRCQEPPTITDGFLSTTGLTYNSVASFKCNMGFQLNGNSELTCTQSGEWSGQYPSCDIKECETPTRVISNGRMIGERFTYGETVSYTCDIGYNLSGSENRTCLHTGEWNKPIPVCEIVRCSRPRIAHGLTSTFKNEYDTRITYSCRKGHVLFGPLERLCLANGSWTGPNPVCVKCNEPPELQNGLVNINNEIATYECDIGYTLFGNKRLECQMDGSWINDLPICVAIECDDLSTEDFANGIISQTGYFYNDTAIFTCNEGYDRIGPYQRQCLDDGSWSGTWPVCTTVTCPAKSYIENGRVEGYNAYNSSLIFTCNEGYKIVGQPTLVCLASGVWSGITPNCTKIECSPPPNVIPNGRVLGNEYTYQKNITYQCDTGYELQGSAIIICLESGQWDEPLPSCELIHCDALQLLHASISSNNNEYASNVTISCDEGYVMFGESERLCLANGSWTGSDPVCIMCKRAPNLSHGTFGINGKMATYECNTGYNMIGNNKLECHQDGSWINSLPTCVTVECDDLTDEVFTNGSMAQTGYLYGDTVDFVCNEGYDLIGSNRRRCLADGSWSGTWPICLIVRCPGNFEIVNGKIKGDNVYKSNLTFTCNEGYQIVGNPILTCQSTGAWSGTVPYCEIIECERLPQISHGLVSVNSFTVGGRAVYSCEQTYELTGDPTRICLNTAFWSGEEPHCVQLRCPPPTPIQHGSIVGNSYVIGQNIKYYCAEGFILQGIPFRLCLHQLMWSGTDPICIPVRCERPSPVSHGTIINSTNENVFGDKIQYQCDEGYITADEVERQCTAHGQWSGIAPSCSIVKCGPPKEINKATISVLNDSSFSFRSTVLLECIEGYTSVSGKSITSICTSEGVWSVSFLECYKMQCPPLGTLTNGDMVATGLSFNDVVTFSCNEGFTLNGTSEMTCLSSSTWSSSVMPTCDNIICPPPERLAYGFIQGNNYTYGNTISYVCNIGFTLTGDNIRTCVQGGGWSGRQPFCNQITCNVPQQIPNGQWNSSDASFSYNYVISFTCTSGYIANSGSTLRCSETGRWEGDPVSCVIVTCPEPTNILNGNVNYKDVTYNNEADYECNPGYELQGDDKLICLESGNWDKSAPSCTSVNCGVPDFVPFADINGNVYTFGNIVTYICQNGYTIAGDSTRTCSSNGKWSGYPPVCNAISCEVPPDVNNAIRLGTDFTYRSTIIYHCSTGYSIAGTETLICGLNGKWLGDLPSCELISCGSPPVIPFSTTTVTGLTYGSTVNYVCNDGYIIHGDPIAMCEENGRWTSTGNPVCRPVDCGRPVEVLNGNVQFASTTYQSNATYTCDNMFSLVGQSTIHCNRRGLWDGAIPICEHTTCGEPILSGNVNIVGGGNYAIGETVRYVCPEGHILVGSVKSDCLESGYWSGTSPQCVYVACGPLQIHDHALKIQGIQNRTYHLADTLQFECERGYRLQGQSSIICQTNGTWSANAPTCTPIPTVHHISAISQTILEVCPSVQVITHSKVVGIPVPSGSSVDIQCSTGYQSVGNMSAACSSDQSWVQPTGYCSRAFCGKPRITDMVNVVRVQGSSYFYGDQIRFRCRPGILPVKIPPVLTCTESGSWDGNIACSLPCKGGCYNGGMCLGLYGCKCPAGFGGKYCERAYCILPCLNGGTCISPYLCSCLPGYRGSRCESPICDRPCQYGGTCIKPNMCHCKHGFKKPFCDHPNTRSLPSLPPPIVLEMTTISTTESSTTLRPTGSRETTSRPTRSRGTTSRPTGSRDTTSRPTRSRGTTSRPTRSRETTMRPTRSRETTSRPTGSRETTSRPTRSRETTLRPAYLDYIDYEFRVPDPN</sequence>
<dbReference type="Pfam" id="PF02494">
    <property type="entry name" value="HYR"/>
    <property type="match status" value="2"/>
</dbReference>
<evidence type="ECO:0000256" key="1">
    <source>
        <dbReference type="ARBA" id="ARBA00004613"/>
    </source>
</evidence>
<evidence type="ECO:0000259" key="19">
    <source>
        <dbReference type="PROSITE" id="PS51828"/>
    </source>
</evidence>
<feature type="domain" description="Sushi" evidence="18">
    <location>
        <begin position="3900"/>
        <end position="3962"/>
    </location>
</feature>
<dbReference type="SMART" id="SM00327">
    <property type="entry name" value="VWA"/>
    <property type="match status" value="1"/>
</dbReference>
<dbReference type="InterPro" id="IPR000742">
    <property type="entry name" value="EGF"/>
</dbReference>
<feature type="disulfide bond" evidence="11">
    <location>
        <begin position="2601"/>
        <end position="2628"/>
    </location>
</feature>
<feature type="domain" description="Sushi" evidence="18">
    <location>
        <begin position="1692"/>
        <end position="1753"/>
    </location>
</feature>
<feature type="domain" description="HYR" evidence="17">
    <location>
        <begin position="639"/>
        <end position="717"/>
    </location>
</feature>
<feature type="domain" description="Sushi" evidence="18">
    <location>
        <begin position="4198"/>
        <end position="4255"/>
    </location>
</feature>
<keyword evidence="9" id="KW-0325">Glycoprotein</keyword>
<comment type="caution">
    <text evidence="10">Lacks conserved residue(s) required for the propagation of feature annotation.</text>
</comment>
<organism evidence="20 21">
    <name type="scientific">Mytilus galloprovincialis</name>
    <name type="common">Mediterranean mussel</name>
    <dbReference type="NCBI Taxonomy" id="29158"/>
    <lineage>
        <taxon>Eukaryota</taxon>
        <taxon>Metazoa</taxon>
        <taxon>Spiralia</taxon>
        <taxon>Lophotrochozoa</taxon>
        <taxon>Mollusca</taxon>
        <taxon>Bivalvia</taxon>
        <taxon>Autobranchia</taxon>
        <taxon>Pteriomorphia</taxon>
        <taxon>Mytilida</taxon>
        <taxon>Mytiloidea</taxon>
        <taxon>Mytilidae</taxon>
        <taxon>Mytilinae</taxon>
        <taxon>Mytilus</taxon>
    </lineage>
</organism>
<feature type="disulfide bond" evidence="11">
    <location>
        <begin position="1963"/>
        <end position="1990"/>
    </location>
</feature>
<evidence type="ECO:0000259" key="14">
    <source>
        <dbReference type="PROSITE" id="PS50026"/>
    </source>
</evidence>
<feature type="domain" description="Sushi" evidence="18">
    <location>
        <begin position="4373"/>
        <end position="4430"/>
    </location>
</feature>
<dbReference type="InterPro" id="IPR003410">
    <property type="entry name" value="HYR_dom"/>
</dbReference>
<feature type="disulfide bond" evidence="11">
    <location>
        <begin position="2659"/>
        <end position="2686"/>
    </location>
</feature>
<feature type="domain" description="EGF-like" evidence="14">
    <location>
        <begin position="1185"/>
        <end position="1221"/>
    </location>
</feature>
<dbReference type="FunFam" id="2.10.25.10:FF:000472">
    <property type="entry name" value="Uncharacterized protein, isoform A"/>
    <property type="match status" value="1"/>
</dbReference>
<feature type="domain" description="Sushi" evidence="18">
    <location>
        <begin position="2516"/>
        <end position="2573"/>
    </location>
</feature>
<dbReference type="InterPro" id="IPR001881">
    <property type="entry name" value="EGF-like_Ca-bd_dom"/>
</dbReference>
<dbReference type="InterPro" id="IPR009030">
    <property type="entry name" value="Growth_fac_rcpt_cys_sf"/>
</dbReference>
<dbReference type="Gene3D" id="2.60.120.200">
    <property type="match status" value="1"/>
</dbReference>
<dbReference type="InterPro" id="IPR001879">
    <property type="entry name" value="GPCR_2_extracellular_dom"/>
</dbReference>
<feature type="disulfide bond" evidence="10">
    <location>
        <begin position="4769"/>
        <end position="4778"/>
    </location>
</feature>
<dbReference type="Pfam" id="PF07699">
    <property type="entry name" value="Ephrin_rec_like"/>
    <property type="match status" value="4"/>
</dbReference>
<feature type="domain" description="Pentraxin (PTX)" evidence="19">
    <location>
        <begin position="1378"/>
        <end position="1575"/>
    </location>
</feature>
<feature type="disulfide bond" evidence="11">
    <location>
        <begin position="2775"/>
        <end position="2802"/>
    </location>
</feature>
<feature type="domain" description="EGF-like" evidence="14">
    <location>
        <begin position="4748"/>
        <end position="4779"/>
    </location>
</feature>
<feature type="domain" description="Sushi" evidence="18">
    <location>
        <begin position="429"/>
        <end position="488"/>
    </location>
</feature>
<dbReference type="PROSITE" id="PS50234">
    <property type="entry name" value="VWFA"/>
    <property type="match status" value="1"/>
</dbReference>
<feature type="disulfide bond" evidence="11">
    <location>
        <begin position="4050"/>
        <end position="4077"/>
    </location>
</feature>
<dbReference type="PROSITE" id="PS50825">
    <property type="entry name" value="HYR"/>
    <property type="match status" value="2"/>
</dbReference>
<feature type="disulfide bond" evidence="11">
    <location>
        <begin position="3409"/>
        <end position="3436"/>
    </location>
</feature>
<dbReference type="PRINTS" id="PR00895">
    <property type="entry name" value="PENTAXIN"/>
</dbReference>
<evidence type="ECO:0000259" key="17">
    <source>
        <dbReference type="PROSITE" id="PS50825"/>
    </source>
</evidence>
<feature type="disulfide bond" evidence="11">
    <location>
        <begin position="3468"/>
        <end position="3495"/>
    </location>
</feature>
<feature type="disulfide bond" evidence="10">
    <location>
        <begin position="4719"/>
        <end position="4729"/>
    </location>
</feature>
<feature type="domain" description="Sushi" evidence="18">
    <location>
        <begin position="3268"/>
        <end position="3321"/>
    </location>
</feature>
<feature type="disulfide bond" evidence="11">
    <location>
        <begin position="4226"/>
        <end position="4253"/>
    </location>
</feature>
<feature type="region of interest" description="Disordered" evidence="12">
    <location>
        <begin position="4800"/>
        <end position="4891"/>
    </location>
</feature>
<feature type="disulfide bond" evidence="11">
    <location>
        <begin position="4656"/>
        <end position="4683"/>
    </location>
</feature>
<feature type="disulfide bond" evidence="11">
    <location>
        <begin position="2137"/>
        <end position="2164"/>
    </location>
</feature>
<feature type="domain" description="EGF-like" evidence="14">
    <location>
        <begin position="4715"/>
        <end position="4747"/>
    </location>
</feature>
<dbReference type="Gene3D" id="2.10.70.10">
    <property type="entry name" value="Complement Module, domain 1"/>
    <property type="match status" value="56"/>
</dbReference>
<feature type="disulfide bond" evidence="11">
    <location>
        <begin position="2370"/>
        <end position="2397"/>
    </location>
</feature>
<feature type="disulfide bond" evidence="11">
    <location>
        <begin position="2079"/>
        <end position="2106"/>
    </location>
</feature>
<feature type="domain" description="Sushi" evidence="18">
    <location>
        <begin position="3322"/>
        <end position="3381"/>
    </location>
</feature>
<dbReference type="InterPro" id="IPR018097">
    <property type="entry name" value="EGF_Ca-bd_CS"/>
</dbReference>
<feature type="disulfide bond" evidence="11">
    <location>
        <begin position="3292"/>
        <end position="3319"/>
    </location>
</feature>
<dbReference type="Pfam" id="PF00008">
    <property type="entry name" value="EGF"/>
    <property type="match status" value="3"/>
</dbReference>
<evidence type="ECO:0000256" key="4">
    <source>
        <dbReference type="ARBA" id="ARBA00022536"/>
    </source>
</evidence>
<evidence type="ECO:0000256" key="5">
    <source>
        <dbReference type="ARBA" id="ARBA00022659"/>
    </source>
</evidence>
<feature type="signal peptide" evidence="13">
    <location>
        <begin position="1"/>
        <end position="27"/>
    </location>
</feature>
<evidence type="ECO:0000256" key="2">
    <source>
        <dbReference type="ARBA" id="ARBA00022473"/>
    </source>
</evidence>
<feature type="domain" description="Sushi" evidence="18">
    <location>
        <begin position="4431"/>
        <end position="4489"/>
    </location>
</feature>
<feature type="disulfide bond" evidence="11">
    <location>
        <begin position="2833"/>
        <end position="2860"/>
    </location>
</feature>
<feature type="domain" description="EGF-like" evidence="14">
    <location>
        <begin position="1223"/>
        <end position="1259"/>
    </location>
</feature>
<dbReference type="SMART" id="SM00181">
    <property type="entry name" value="EGF"/>
    <property type="match status" value="10"/>
</dbReference>
<feature type="disulfide bond" evidence="11">
    <location>
        <begin position="3183"/>
        <end position="3210"/>
    </location>
</feature>
<accession>A0A8B6EUP0</accession>
<dbReference type="SMART" id="SM00032">
    <property type="entry name" value="CCP"/>
    <property type="match status" value="57"/>
</dbReference>
<feature type="domain" description="G-protein coupled receptors family 2 profile 1" evidence="15">
    <location>
        <begin position="4141"/>
        <end position="4262"/>
    </location>
</feature>
<dbReference type="FunFam" id="2.10.25.10:FF:000143">
    <property type="entry name" value="Protein crumbs 1"/>
    <property type="match status" value="1"/>
</dbReference>
<dbReference type="Pfam" id="PF00092">
    <property type="entry name" value="VWA"/>
    <property type="match status" value="1"/>
</dbReference>
<dbReference type="GO" id="GO:0005576">
    <property type="term" value="C:extracellular region"/>
    <property type="evidence" value="ECO:0007669"/>
    <property type="project" value="UniProtKB-SubCell"/>
</dbReference>
<feature type="domain" description="G-protein coupled receptors family 2 profile 1" evidence="15">
    <location>
        <begin position="1860"/>
        <end position="1941"/>
    </location>
</feature>
<dbReference type="InterPro" id="IPR035976">
    <property type="entry name" value="Sushi/SCR/CCP_sf"/>
</dbReference>
<feature type="disulfide bond" evidence="11">
    <location>
        <begin position="1604"/>
        <end position="1631"/>
    </location>
</feature>
<feature type="disulfide bond" evidence="11">
    <location>
        <begin position="2544"/>
        <end position="2571"/>
    </location>
</feature>
<feature type="disulfide bond" evidence="10">
    <location>
        <begin position="4751"/>
        <end position="4761"/>
    </location>
</feature>
<feature type="domain" description="Sushi" evidence="18">
    <location>
        <begin position="3724"/>
        <end position="3781"/>
    </location>
</feature>
<feature type="disulfide bond" evidence="11">
    <location>
        <begin position="2428"/>
        <end position="2455"/>
    </location>
</feature>
<dbReference type="FunFam" id="2.10.25.10:FF:000080">
    <property type="entry name" value="Neurogenic locus notch 1"/>
    <property type="match status" value="1"/>
</dbReference>
<name>A0A8B6EUP0_MYTGA</name>
<comment type="caution">
    <text evidence="20">The sequence shown here is derived from an EMBL/GenBank/DDBJ whole genome shotgun (WGS) entry which is preliminary data.</text>
</comment>
<feature type="domain" description="Sushi" evidence="18">
    <location>
        <begin position="2863"/>
        <end position="2920"/>
    </location>
</feature>
<feature type="disulfide bond" evidence="11">
    <location>
        <begin position="2254"/>
        <end position="2281"/>
    </location>
</feature>
<dbReference type="EMBL" id="UYJE01005775">
    <property type="protein sequence ID" value="VDI40230.1"/>
    <property type="molecule type" value="Genomic_DNA"/>
</dbReference>
<keyword evidence="3" id="KW-0964">Secreted</keyword>
<feature type="disulfide bond" evidence="11">
    <location>
        <begin position="2949"/>
        <end position="2976"/>
    </location>
</feature>
<keyword evidence="4 10" id="KW-0245">EGF-like domain</keyword>
<feature type="disulfide bond" evidence="10">
    <location>
        <begin position="1325"/>
        <end position="1334"/>
    </location>
</feature>
<feature type="domain" description="Sushi" evidence="18">
    <location>
        <begin position="2226"/>
        <end position="2283"/>
    </location>
</feature>
<keyword evidence="6 13" id="KW-0732">Signal</keyword>
<feature type="domain" description="Sushi" evidence="18">
    <location>
        <begin position="2805"/>
        <end position="2862"/>
    </location>
</feature>
<feature type="domain" description="Sushi" evidence="18">
    <location>
        <begin position="2574"/>
        <end position="2630"/>
    </location>
</feature>
<dbReference type="Pfam" id="PF00354">
    <property type="entry name" value="Pentaxin"/>
    <property type="match status" value="1"/>
</dbReference>
<dbReference type="InterPro" id="IPR002035">
    <property type="entry name" value="VWF_A"/>
</dbReference>